<dbReference type="Gene3D" id="3.40.50.720">
    <property type="entry name" value="NAD(P)-binding Rossmann-like Domain"/>
    <property type="match status" value="1"/>
</dbReference>
<evidence type="ECO:0000313" key="4">
    <source>
        <dbReference type="EMBL" id="KAG2177060.1"/>
    </source>
</evidence>
<dbReference type="GO" id="GO:0016616">
    <property type="term" value="F:oxidoreductase activity, acting on the CH-OH group of donors, NAD or NADP as acceptor"/>
    <property type="evidence" value="ECO:0007669"/>
    <property type="project" value="InterPro"/>
</dbReference>
<protein>
    <recommendedName>
        <fullName evidence="3">3-beta hydroxysteroid dehydrogenase/isomerase domain-containing protein</fullName>
    </recommendedName>
</protein>
<organism evidence="4 5">
    <name type="scientific">Mortierella isabellina</name>
    <name type="common">Filamentous fungus</name>
    <name type="synonym">Umbelopsis isabellina</name>
    <dbReference type="NCBI Taxonomy" id="91625"/>
    <lineage>
        <taxon>Eukaryota</taxon>
        <taxon>Fungi</taxon>
        <taxon>Fungi incertae sedis</taxon>
        <taxon>Mucoromycota</taxon>
        <taxon>Mucoromycotina</taxon>
        <taxon>Umbelopsidomycetes</taxon>
        <taxon>Umbelopsidales</taxon>
        <taxon>Umbelopsidaceae</taxon>
        <taxon>Umbelopsis</taxon>
    </lineage>
</organism>
<dbReference type="InterPro" id="IPR002225">
    <property type="entry name" value="3Beta_OHSteriod_DH/Estase"/>
</dbReference>
<dbReference type="Pfam" id="PF01073">
    <property type="entry name" value="3Beta_HSD"/>
    <property type="match status" value="1"/>
</dbReference>
<keyword evidence="1" id="KW-0560">Oxidoreductase</keyword>
<name>A0A8H7PNR6_MORIS</name>
<keyword evidence="5" id="KW-1185">Reference proteome</keyword>
<sequence length="334" mass="37032">MSNKLVLLTGGNGFVGAHVCRELLTNGYRVRAVVRSQDKADQVKKSHQEWSQQFEGFSIIPDMTKPGAYDEAVQGVDYVMHVASPFAFPIKDNEKDMLIPAKEGTLNILRAATTQSSVKRVVITSSCAAMFDLSKGIRPGYTYTEKDWNPATWDDAAKSDISIYVYCASKKIAEQAAWQFIKENNVSFDIATMCLPMIYGPILHHINSLNELNESNSQIWNIINGENKEFPPTGVPAFVDVRDAAVGHVSALTVPQASNARYVLSAGSFRFEQAAAIAQKRHPQVHILQGDTSPLDCYTVDGSKSRNDLLRRDYITFEQCVSDTADQLFKIAKN</sequence>
<proteinExistence type="inferred from homology"/>
<dbReference type="InterPro" id="IPR050425">
    <property type="entry name" value="NAD(P)_dehydrat-like"/>
</dbReference>
<comment type="caution">
    <text evidence="4">The sequence shown here is derived from an EMBL/GenBank/DDBJ whole genome shotgun (WGS) entry which is preliminary data.</text>
</comment>
<accession>A0A8H7PNR6</accession>
<dbReference type="InterPro" id="IPR036291">
    <property type="entry name" value="NAD(P)-bd_dom_sf"/>
</dbReference>
<comment type="similarity">
    <text evidence="2">Belongs to the NAD(P)-dependent epimerase/dehydratase family. Dihydroflavonol-4-reductase subfamily.</text>
</comment>
<evidence type="ECO:0000256" key="2">
    <source>
        <dbReference type="ARBA" id="ARBA00023445"/>
    </source>
</evidence>
<dbReference type="EMBL" id="JAEPQZ010000009">
    <property type="protein sequence ID" value="KAG2177060.1"/>
    <property type="molecule type" value="Genomic_DNA"/>
</dbReference>
<dbReference type="OrthoDB" id="2735536at2759"/>
<gene>
    <name evidence="4" type="ORF">INT43_007716</name>
</gene>
<evidence type="ECO:0000256" key="1">
    <source>
        <dbReference type="ARBA" id="ARBA00023002"/>
    </source>
</evidence>
<dbReference type="AlphaFoldDB" id="A0A8H7PNR6"/>
<dbReference type="CDD" id="cd05227">
    <property type="entry name" value="AR_SDR_e"/>
    <property type="match status" value="1"/>
</dbReference>
<dbReference type="Proteomes" id="UP000654370">
    <property type="component" value="Unassembled WGS sequence"/>
</dbReference>
<dbReference type="SUPFAM" id="SSF51735">
    <property type="entry name" value="NAD(P)-binding Rossmann-fold domains"/>
    <property type="match status" value="1"/>
</dbReference>
<dbReference type="PANTHER" id="PTHR10366:SF564">
    <property type="entry name" value="STEROL-4-ALPHA-CARBOXYLATE 3-DEHYDROGENASE, DECARBOXYLATING"/>
    <property type="match status" value="1"/>
</dbReference>
<evidence type="ECO:0000313" key="5">
    <source>
        <dbReference type="Proteomes" id="UP000654370"/>
    </source>
</evidence>
<evidence type="ECO:0000259" key="3">
    <source>
        <dbReference type="Pfam" id="PF01073"/>
    </source>
</evidence>
<reference evidence="4" key="1">
    <citation type="submission" date="2020-12" db="EMBL/GenBank/DDBJ databases">
        <title>Metabolic potential, ecology and presence of endohyphal bacteria is reflected in genomic diversity of Mucoromycotina.</title>
        <authorList>
            <person name="Muszewska A."/>
            <person name="Okrasinska A."/>
            <person name="Steczkiewicz K."/>
            <person name="Drgas O."/>
            <person name="Orlowska M."/>
            <person name="Perlinska-Lenart U."/>
            <person name="Aleksandrzak-Piekarczyk T."/>
            <person name="Szatraj K."/>
            <person name="Zielenkiewicz U."/>
            <person name="Pilsyk S."/>
            <person name="Malc E."/>
            <person name="Mieczkowski P."/>
            <person name="Kruszewska J.S."/>
            <person name="Biernat P."/>
            <person name="Pawlowska J."/>
        </authorList>
    </citation>
    <scope>NUCLEOTIDE SEQUENCE</scope>
    <source>
        <strain evidence="4">WA0000067209</strain>
    </source>
</reference>
<dbReference type="PANTHER" id="PTHR10366">
    <property type="entry name" value="NAD DEPENDENT EPIMERASE/DEHYDRATASE"/>
    <property type="match status" value="1"/>
</dbReference>
<feature type="domain" description="3-beta hydroxysteroid dehydrogenase/isomerase" evidence="3">
    <location>
        <begin position="8"/>
        <end position="226"/>
    </location>
</feature>
<dbReference type="GO" id="GO:0006694">
    <property type="term" value="P:steroid biosynthetic process"/>
    <property type="evidence" value="ECO:0007669"/>
    <property type="project" value="InterPro"/>
</dbReference>